<evidence type="ECO:0000313" key="1">
    <source>
        <dbReference type="EMBL" id="MFD0853732.1"/>
    </source>
</evidence>
<proteinExistence type="predicted"/>
<evidence type="ECO:0008006" key="3">
    <source>
        <dbReference type="Google" id="ProtNLM"/>
    </source>
</evidence>
<comment type="caution">
    <text evidence="1">The sequence shown here is derived from an EMBL/GenBank/DDBJ whole genome shotgun (WGS) entry which is preliminary data.</text>
</comment>
<reference evidence="2" key="1">
    <citation type="journal article" date="2019" name="Int. J. Syst. Evol. Microbiol.">
        <title>The Global Catalogue of Microorganisms (GCM) 10K type strain sequencing project: providing services to taxonomists for standard genome sequencing and annotation.</title>
        <authorList>
            <consortium name="The Broad Institute Genomics Platform"/>
            <consortium name="The Broad Institute Genome Sequencing Center for Infectious Disease"/>
            <person name="Wu L."/>
            <person name="Ma J."/>
        </authorList>
    </citation>
    <scope>NUCLEOTIDE SEQUENCE [LARGE SCALE GENOMIC DNA]</scope>
    <source>
        <strain evidence="2">JCM 31696</strain>
    </source>
</reference>
<organism evidence="1 2">
    <name type="scientific">Actinomadura adrarensis</name>
    <dbReference type="NCBI Taxonomy" id="1819600"/>
    <lineage>
        <taxon>Bacteria</taxon>
        <taxon>Bacillati</taxon>
        <taxon>Actinomycetota</taxon>
        <taxon>Actinomycetes</taxon>
        <taxon>Streptosporangiales</taxon>
        <taxon>Thermomonosporaceae</taxon>
        <taxon>Actinomadura</taxon>
    </lineage>
</organism>
<protein>
    <recommendedName>
        <fullName evidence="3">LLM class F420-dependent oxidoreductase</fullName>
    </recommendedName>
</protein>
<dbReference type="EMBL" id="JBHTIR010002407">
    <property type="protein sequence ID" value="MFD0853732.1"/>
    <property type="molecule type" value="Genomic_DNA"/>
</dbReference>
<evidence type="ECO:0000313" key="2">
    <source>
        <dbReference type="Proteomes" id="UP001597083"/>
    </source>
</evidence>
<feature type="non-terminal residue" evidence="1">
    <location>
        <position position="1"/>
    </location>
</feature>
<sequence>LHRIMLTGFTGEPWLESPQAFADLAGRYGELGFGELVLHWPRPRTEWDDDFDPDTDMKVFEAVAPAS</sequence>
<name>A0ABW3CIX3_9ACTN</name>
<keyword evidence="2" id="KW-1185">Reference proteome</keyword>
<accession>A0ABW3CIX3</accession>
<gene>
    <name evidence="1" type="ORF">ACFQ07_15955</name>
</gene>
<dbReference type="Proteomes" id="UP001597083">
    <property type="component" value="Unassembled WGS sequence"/>
</dbReference>